<reference evidence="1 2" key="1">
    <citation type="journal article" date="2016" name="Nat. Commun.">
        <title>Thousands of microbial genomes shed light on interconnected biogeochemical processes in an aquifer system.</title>
        <authorList>
            <person name="Anantharaman K."/>
            <person name="Brown C.T."/>
            <person name="Hug L.A."/>
            <person name="Sharon I."/>
            <person name="Castelle C.J."/>
            <person name="Probst A.J."/>
            <person name="Thomas B.C."/>
            <person name="Singh A."/>
            <person name="Wilkins M.J."/>
            <person name="Karaoz U."/>
            <person name="Brodie E.L."/>
            <person name="Williams K.H."/>
            <person name="Hubbard S.S."/>
            <person name="Banfield J.F."/>
        </authorList>
    </citation>
    <scope>NUCLEOTIDE SEQUENCE [LARGE SCALE GENOMIC DNA]</scope>
</reference>
<comment type="caution">
    <text evidence="1">The sequence shown here is derived from an EMBL/GenBank/DDBJ whole genome shotgun (WGS) entry which is preliminary data.</text>
</comment>
<gene>
    <name evidence="1" type="ORF">A3F03_03430</name>
</gene>
<evidence type="ECO:0000313" key="2">
    <source>
        <dbReference type="Proteomes" id="UP000176803"/>
    </source>
</evidence>
<protein>
    <submittedName>
        <fullName evidence="1">Uncharacterized protein</fullName>
    </submittedName>
</protein>
<name>A0A1F7I2S2_9BACT</name>
<organism evidence="1 2">
    <name type="scientific">Candidatus Roizmanbacteria bacterium RIFCSPHIGHO2_12_FULL_41_11</name>
    <dbReference type="NCBI Taxonomy" id="1802052"/>
    <lineage>
        <taxon>Bacteria</taxon>
        <taxon>Candidatus Roizmaniibacteriota</taxon>
    </lineage>
</organism>
<dbReference type="EMBL" id="MGAC01000034">
    <property type="protein sequence ID" value="OGK37675.1"/>
    <property type="molecule type" value="Genomic_DNA"/>
</dbReference>
<dbReference type="Proteomes" id="UP000176803">
    <property type="component" value="Unassembled WGS sequence"/>
</dbReference>
<evidence type="ECO:0000313" key="1">
    <source>
        <dbReference type="EMBL" id="OGK37675.1"/>
    </source>
</evidence>
<dbReference type="AlphaFoldDB" id="A0A1F7I2S2"/>
<proteinExistence type="predicted"/>
<accession>A0A1F7I2S2</accession>
<sequence>MKIVFRPLIFIGFAILIAINIAVFVNGLTLSDELNYYESQITKLRQDSLELEKRVYKYDSVTYAASIAAELDFTFQEQTIYLKTPGYAYNR</sequence>